<dbReference type="Gene3D" id="1.20.1080.10">
    <property type="entry name" value="Glycerol uptake facilitator protein"/>
    <property type="match status" value="1"/>
</dbReference>
<dbReference type="GO" id="GO:0016323">
    <property type="term" value="C:basolateral plasma membrane"/>
    <property type="evidence" value="ECO:0007669"/>
    <property type="project" value="TreeGrafter"/>
</dbReference>
<evidence type="ECO:0000256" key="1">
    <source>
        <dbReference type="ARBA" id="ARBA00004141"/>
    </source>
</evidence>
<comment type="subcellular location">
    <subcellularLocation>
        <location evidence="1">Membrane</location>
        <topology evidence="1">Multi-pass membrane protein</topology>
    </subcellularLocation>
</comment>
<evidence type="ECO:0000313" key="13">
    <source>
        <dbReference type="Proteomes" id="UP000070412"/>
    </source>
</evidence>
<reference evidence="11" key="2">
    <citation type="submission" date="2020-01" db="EMBL/GenBank/DDBJ databases">
        <authorList>
            <person name="Korhonen P.K.K."/>
            <person name="Guangxu M.G."/>
            <person name="Wang T.W."/>
            <person name="Stroehlein A.J.S."/>
            <person name="Young N.D."/>
            <person name="Ang C.-S.A."/>
            <person name="Fernando D.W.F."/>
            <person name="Lu H.L."/>
            <person name="Taylor S.T."/>
            <person name="Ehtesham M.E.M."/>
            <person name="Najaraj S.H.N."/>
            <person name="Harsha G.H.G."/>
            <person name="Madugundu A.M."/>
            <person name="Renuse S.R."/>
            <person name="Holt D.H."/>
            <person name="Pandey A.P."/>
            <person name="Papenfuss A.P."/>
            <person name="Gasser R.B.G."/>
            <person name="Fischer K.F."/>
        </authorList>
    </citation>
    <scope>NUCLEOTIDE SEQUENCE</scope>
    <source>
        <strain evidence="11">SSS_KF_BRIS2020</strain>
    </source>
</reference>
<evidence type="ECO:0000256" key="7">
    <source>
        <dbReference type="ARBA" id="ARBA00045280"/>
    </source>
</evidence>
<reference evidence="12" key="3">
    <citation type="submission" date="2022-06" db="UniProtKB">
        <authorList>
            <consortium name="EnsemblMetazoa"/>
        </authorList>
    </citation>
    <scope>IDENTIFICATION</scope>
</reference>
<feature type="transmembrane region" description="Helical" evidence="10">
    <location>
        <begin position="177"/>
        <end position="202"/>
    </location>
</feature>
<dbReference type="PANTHER" id="PTHR43829">
    <property type="entry name" value="AQUAPORIN OR AQUAGLYCEROPORIN RELATED"/>
    <property type="match status" value="1"/>
</dbReference>
<dbReference type="SUPFAM" id="SSF81338">
    <property type="entry name" value="Aquaporin-like"/>
    <property type="match status" value="1"/>
</dbReference>
<evidence type="ECO:0000256" key="5">
    <source>
        <dbReference type="ARBA" id="ARBA00022989"/>
    </source>
</evidence>
<dbReference type="PANTHER" id="PTHR43829:SF9">
    <property type="entry name" value="AQUAPORIN-9"/>
    <property type="match status" value="1"/>
</dbReference>
<evidence type="ECO:0000256" key="6">
    <source>
        <dbReference type="ARBA" id="ARBA00023136"/>
    </source>
</evidence>
<evidence type="ECO:0000256" key="8">
    <source>
        <dbReference type="RuleBase" id="RU000477"/>
    </source>
</evidence>
<gene>
    <name evidence="11" type="ORF">SSS_2713</name>
</gene>
<comment type="function">
    <text evidence="7">Aquaglyceroporin that may modulate the water content and osmolytes during anhydrobiosis.</text>
</comment>
<keyword evidence="3 8" id="KW-0813">Transport</keyword>
<evidence type="ECO:0000256" key="3">
    <source>
        <dbReference type="ARBA" id="ARBA00022448"/>
    </source>
</evidence>
<dbReference type="PRINTS" id="PR00783">
    <property type="entry name" value="MINTRINSICP"/>
</dbReference>
<keyword evidence="5 10" id="KW-1133">Transmembrane helix</keyword>
<feature type="transmembrane region" description="Helical" evidence="10">
    <location>
        <begin position="264"/>
        <end position="285"/>
    </location>
</feature>
<evidence type="ECO:0000256" key="2">
    <source>
        <dbReference type="ARBA" id="ARBA00006175"/>
    </source>
</evidence>
<dbReference type="InterPro" id="IPR050363">
    <property type="entry name" value="MIP/Aquaporin"/>
</dbReference>
<evidence type="ECO:0000256" key="4">
    <source>
        <dbReference type="ARBA" id="ARBA00022692"/>
    </source>
</evidence>
<dbReference type="EnsemblMetazoa" id="SSS_2713s_mrna">
    <property type="protein sequence ID" value="KAF7492279.1"/>
    <property type="gene ID" value="SSS_2713"/>
</dbReference>
<organism evidence="11">
    <name type="scientific">Sarcoptes scabiei</name>
    <name type="common">Itch mite</name>
    <name type="synonym">Acarus scabiei</name>
    <dbReference type="NCBI Taxonomy" id="52283"/>
    <lineage>
        <taxon>Eukaryota</taxon>
        <taxon>Metazoa</taxon>
        <taxon>Ecdysozoa</taxon>
        <taxon>Arthropoda</taxon>
        <taxon>Chelicerata</taxon>
        <taxon>Arachnida</taxon>
        <taxon>Acari</taxon>
        <taxon>Acariformes</taxon>
        <taxon>Sarcoptiformes</taxon>
        <taxon>Astigmata</taxon>
        <taxon>Psoroptidia</taxon>
        <taxon>Sarcoptoidea</taxon>
        <taxon>Sarcoptidae</taxon>
        <taxon>Sarcoptinae</taxon>
        <taxon>Sarcoptes</taxon>
    </lineage>
</organism>
<evidence type="ECO:0000313" key="11">
    <source>
        <dbReference type="EMBL" id="KAF7492279.1"/>
    </source>
</evidence>
<evidence type="ECO:0000256" key="9">
    <source>
        <dbReference type="SAM" id="MobiDB-lite"/>
    </source>
</evidence>
<keyword evidence="6 10" id="KW-0472">Membrane</keyword>
<evidence type="ECO:0000313" key="12">
    <source>
        <dbReference type="EnsemblMetazoa" id="KAF7492279.1"/>
    </source>
</evidence>
<dbReference type="InterPro" id="IPR023271">
    <property type="entry name" value="Aquaporin-like"/>
</dbReference>
<dbReference type="Proteomes" id="UP000070412">
    <property type="component" value="Unassembled WGS sequence"/>
</dbReference>
<dbReference type="OrthoDB" id="3222at2759"/>
<dbReference type="InterPro" id="IPR022357">
    <property type="entry name" value="MIP_CS"/>
</dbReference>
<dbReference type="GO" id="GO:0015250">
    <property type="term" value="F:water channel activity"/>
    <property type="evidence" value="ECO:0007669"/>
    <property type="project" value="TreeGrafter"/>
</dbReference>
<dbReference type="InterPro" id="IPR000425">
    <property type="entry name" value="MIP"/>
</dbReference>
<dbReference type="EMBL" id="WVUK01000056">
    <property type="protein sequence ID" value="KAF7492279.1"/>
    <property type="molecule type" value="Genomic_DNA"/>
</dbReference>
<dbReference type="Pfam" id="PF00230">
    <property type="entry name" value="MIP"/>
    <property type="match status" value="1"/>
</dbReference>
<comment type="similarity">
    <text evidence="2 8">Belongs to the MIP/aquaporin (TC 1.A.8) family.</text>
</comment>
<keyword evidence="4 8" id="KW-0812">Transmembrane</keyword>
<dbReference type="AlphaFoldDB" id="A0A834R7D1"/>
<protein>
    <submittedName>
        <fullName evidence="11">Aquaporin-9</fullName>
    </submittedName>
</protein>
<accession>A0A834R7D1</accession>
<feature type="transmembrane region" description="Helical" evidence="10">
    <location>
        <begin position="72"/>
        <end position="89"/>
    </location>
</feature>
<keyword evidence="13" id="KW-1185">Reference proteome</keyword>
<name>A0A834R7D1_SARSC</name>
<dbReference type="GO" id="GO:0015254">
    <property type="term" value="F:glycerol channel activity"/>
    <property type="evidence" value="ECO:0007669"/>
    <property type="project" value="TreeGrafter"/>
</dbReference>
<feature type="transmembrane region" description="Helical" evidence="10">
    <location>
        <begin position="214"/>
        <end position="236"/>
    </location>
</feature>
<evidence type="ECO:0000256" key="10">
    <source>
        <dbReference type="SAM" id="Phobius"/>
    </source>
</evidence>
<dbReference type="OMA" id="FWVPALM"/>
<dbReference type="PROSITE" id="PS00221">
    <property type="entry name" value="MIP"/>
    <property type="match status" value="1"/>
</dbReference>
<feature type="region of interest" description="Disordered" evidence="9">
    <location>
        <begin position="1"/>
        <end position="26"/>
    </location>
</feature>
<proteinExistence type="inferred from homology"/>
<feature type="transmembrane region" description="Helical" evidence="10">
    <location>
        <begin position="120"/>
        <end position="139"/>
    </location>
</feature>
<sequence length="325" mass="35574">MELETMSDNRTTKKMPSKTNDRNRIAGNSSRLPRWIRECLAELVGTYFLIMVGDCSVANYKLHRGSKVGVDHFAVAFTFGIAAMIGIAASSPISGSHLNPAVTVAFAIIKKLPFRKIPHYFLGQYLGAFLAAVTVFFTYQEGITAYDGGERIAYNVENETLNSISTGVIFATYPAPWVTVVGTLIDQIIATFALVFSVMAVTNHKAKLPDYLHPFMLGMVICAMVVAFGLNCGAALNPARDLSPRIFLAISGYGLDAFKPVNSLYWLTAGIIGPHIGAIIGAWSYSYLLHYDDDDDDDDTNRNAYIVNGDDNQISTPVLIKHNKQ</sequence>
<reference evidence="13" key="1">
    <citation type="journal article" date="2020" name="PLoS Negl. Trop. Dis.">
        <title>High-quality nuclear genome for Sarcoptes scabiei-A critical resource for a neglected parasite.</title>
        <authorList>
            <person name="Korhonen P.K."/>
            <person name="Gasser R.B."/>
            <person name="Ma G."/>
            <person name="Wang T."/>
            <person name="Stroehlein A.J."/>
            <person name="Young N.D."/>
            <person name="Ang C.S."/>
            <person name="Fernando D.D."/>
            <person name="Lu H.C."/>
            <person name="Taylor S."/>
            <person name="Reynolds S.L."/>
            <person name="Mofiz E."/>
            <person name="Najaraj S.H."/>
            <person name="Gowda H."/>
            <person name="Madugundu A."/>
            <person name="Renuse S."/>
            <person name="Holt D."/>
            <person name="Pandey A."/>
            <person name="Papenfuss A.T."/>
            <person name="Fischer K."/>
        </authorList>
    </citation>
    <scope>NUCLEOTIDE SEQUENCE [LARGE SCALE GENOMIC DNA]</scope>
</reference>